<dbReference type="InterPro" id="IPR039793">
    <property type="entry name" value="UROS/Hem4"/>
</dbReference>
<feature type="domain" description="OmpR/PhoB-type" evidence="3">
    <location>
        <begin position="263"/>
        <end position="369"/>
    </location>
</feature>
<reference evidence="4 5" key="1">
    <citation type="submission" date="2019-07" db="EMBL/GenBank/DDBJ databases">
        <title>R&amp;d 2014.</title>
        <authorList>
            <person name="Klenk H.-P."/>
        </authorList>
    </citation>
    <scope>NUCLEOTIDE SEQUENCE [LARGE SCALE GENOMIC DNA]</scope>
    <source>
        <strain evidence="4 5">DSM 43868</strain>
    </source>
</reference>
<comment type="caution">
    <text evidence="4">The sequence shown here is derived from an EMBL/GenBank/DDBJ whole genome shotgun (WGS) entry which is preliminary data.</text>
</comment>
<dbReference type="PANTHER" id="PTHR40082:SF1">
    <property type="entry name" value="BLR5956 PROTEIN"/>
    <property type="match status" value="1"/>
</dbReference>
<dbReference type="SUPFAM" id="SSF69618">
    <property type="entry name" value="HemD-like"/>
    <property type="match status" value="1"/>
</dbReference>
<dbReference type="InterPro" id="IPR003754">
    <property type="entry name" value="4pyrrol_synth_uPrphyn_synth"/>
</dbReference>
<evidence type="ECO:0000256" key="2">
    <source>
        <dbReference type="PROSITE-ProRule" id="PRU01091"/>
    </source>
</evidence>
<dbReference type="NCBIfam" id="NF005568">
    <property type="entry name" value="PRK07239.1"/>
    <property type="match status" value="1"/>
</dbReference>
<dbReference type="AlphaFoldDB" id="A0A562I2C1"/>
<dbReference type="Proteomes" id="UP000319825">
    <property type="component" value="Unassembled WGS sequence"/>
</dbReference>
<dbReference type="Gene3D" id="1.10.10.10">
    <property type="entry name" value="Winged helix-like DNA-binding domain superfamily/Winged helix DNA-binding domain"/>
    <property type="match status" value="1"/>
</dbReference>
<evidence type="ECO:0000313" key="4">
    <source>
        <dbReference type="EMBL" id="TWH65191.1"/>
    </source>
</evidence>
<dbReference type="Pfam" id="PF00486">
    <property type="entry name" value="Trans_reg_C"/>
    <property type="match status" value="1"/>
</dbReference>
<dbReference type="GO" id="GO:0006355">
    <property type="term" value="P:regulation of DNA-templated transcription"/>
    <property type="evidence" value="ECO:0007669"/>
    <property type="project" value="InterPro"/>
</dbReference>
<evidence type="ECO:0000259" key="3">
    <source>
        <dbReference type="PROSITE" id="PS51755"/>
    </source>
</evidence>
<evidence type="ECO:0000313" key="5">
    <source>
        <dbReference type="Proteomes" id="UP000319825"/>
    </source>
</evidence>
<keyword evidence="5" id="KW-1185">Reference proteome</keyword>
<dbReference type="InterPro" id="IPR016032">
    <property type="entry name" value="Sig_transdc_resp-reg_C-effctor"/>
</dbReference>
<dbReference type="SMART" id="SM00862">
    <property type="entry name" value="Trans_reg_C"/>
    <property type="match status" value="1"/>
</dbReference>
<feature type="DNA-binding region" description="OmpR/PhoB-type" evidence="2">
    <location>
        <begin position="263"/>
        <end position="369"/>
    </location>
</feature>
<dbReference type="InterPro" id="IPR036108">
    <property type="entry name" value="4pyrrol_syn_uPrphyn_synt_sf"/>
</dbReference>
<keyword evidence="1 2" id="KW-0238">DNA-binding</keyword>
<organism evidence="4 5">
    <name type="scientific">Micromonospora olivasterospora</name>
    <dbReference type="NCBI Taxonomy" id="1880"/>
    <lineage>
        <taxon>Bacteria</taxon>
        <taxon>Bacillati</taxon>
        <taxon>Actinomycetota</taxon>
        <taxon>Actinomycetes</taxon>
        <taxon>Micromonosporales</taxon>
        <taxon>Micromonosporaceae</taxon>
        <taxon>Micromonospora</taxon>
    </lineage>
</organism>
<dbReference type="PANTHER" id="PTHR40082">
    <property type="entry name" value="BLR5956 PROTEIN"/>
    <property type="match status" value="1"/>
</dbReference>
<dbReference type="Gene3D" id="3.40.50.10090">
    <property type="match status" value="2"/>
</dbReference>
<dbReference type="Pfam" id="PF02602">
    <property type="entry name" value="HEM4"/>
    <property type="match status" value="1"/>
</dbReference>
<dbReference type="SUPFAM" id="SSF46894">
    <property type="entry name" value="C-terminal effector domain of the bipartite response regulators"/>
    <property type="match status" value="1"/>
</dbReference>
<dbReference type="GO" id="GO:0003677">
    <property type="term" value="F:DNA binding"/>
    <property type="evidence" value="ECO:0007669"/>
    <property type="project" value="UniProtKB-UniRule"/>
</dbReference>
<dbReference type="CDD" id="cd00383">
    <property type="entry name" value="trans_reg_C"/>
    <property type="match status" value="1"/>
</dbReference>
<dbReference type="PROSITE" id="PS51755">
    <property type="entry name" value="OMPR_PHOB"/>
    <property type="match status" value="1"/>
</dbReference>
<dbReference type="RefSeq" id="WP_170286334.1">
    <property type="nucleotide sequence ID" value="NZ_BAAATQ010000186.1"/>
</dbReference>
<dbReference type="InterPro" id="IPR036388">
    <property type="entry name" value="WH-like_DNA-bd_sf"/>
</dbReference>
<dbReference type="GO" id="GO:0000160">
    <property type="term" value="P:phosphorelay signal transduction system"/>
    <property type="evidence" value="ECO:0007669"/>
    <property type="project" value="InterPro"/>
</dbReference>
<protein>
    <submittedName>
        <fullName evidence="4">Uroporphyrinogen-III synthase</fullName>
    </submittedName>
</protein>
<name>A0A562I2C1_MICOL</name>
<dbReference type="GO" id="GO:0006780">
    <property type="term" value="P:uroporphyrinogen III biosynthetic process"/>
    <property type="evidence" value="ECO:0007669"/>
    <property type="project" value="InterPro"/>
</dbReference>
<accession>A0A562I2C1</accession>
<dbReference type="EMBL" id="VLKE01000001">
    <property type="protein sequence ID" value="TWH65191.1"/>
    <property type="molecule type" value="Genomic_DNA"/>
</dbReference>
<dbReference type="GO" id="GO:0004852">
    <property type="term" value="F:uroporphyrinogen-III synthase activity"/>
    <property type="evidence" value="ECO:0007669"/>
    <property type="project" value="InterPro"/>
</dbReference>
<evidence type="ECO:0000256" key="1">
    <source>
        <dbReference type="ARBA" id="ARBA00023125"/>
    </source>
</evidence>
<proteinExistence type="predicted"/>
<sequence>MEDLAGYTVAVLSERRRHDLATLLEATSARTINVQAVRSVAQPVAEAVAVATRTCVTRPVHEVIVSSGLGLRAWLRVVRQTGHLDALLDRLTHARLLARDGHAADTLRDLGLSQIWATTSTTTEDLFRYLLAQPMIGRRVVAQIESEPHREYCEALRRNGATVVEVVTNRFLPPLRSDVLRRLCGVIIRRQVDAVALTGATATENLLRQAEADGVLGEVLNALTADIVPACLGHLAAEPLRAFGLSAYVANSPALPDLVKVLADQLPGRSLQLDVQGHRMEIRSQAMVIGHQVIPVQPGPISVLRALARRPGRVLSPAEIRAATPSWADVDDHAVEMAVSRLRRTFGDTPLDGVDLIQTVMRRGYRLAA</sequence>
<gene>
    <name evidence="4" type="ORF">JD77_00126</name>
</gene>
<dbReference type="InterPro" id="IPR001867">
    <property type="entry name" value="OmpR/PhoB-type_DNA-bd"/>
</dbReference>